<evidence type="ECO:0000256" key="2">
    <source>
        <dbReference type="ARBA" id="ARBA00022617"/>
    </source>
</evidence>
<reference evidence="14" key="1">
    <citation type="submission" date="2023-04" db="EMBL/GenBank/DDBJ databases">
        <authorList>
            <person name="Vijverberg K."/>
            <person name="Xiong W."/>
            <person name="Schranz E."/>
        </authorList>
    </citation>
    <scope>NUCLEOTIDE SEQUENCE</scope>
</reference>
<dbReference type="InterPro" id="IPR050668">
    <property type="entry name" value="Cytochrome_b5"/>
</dbReference>
<keyword evidence="12" id="KW-0732">Signal</keyword>
<evidence type="ECO:0000256" key="6">
    <source>
        <dbReference type="ARBA" id="ARBA00022848"/>
    </source>
</evidence>
<dbReference type="PANTHER" id="PTHR19359:SF135">
    <property type="entry name" value="CYTOCHROME B5 ISOFORM E"/>
    <property type="match status" value="1"/>
</dbReference>
<evidence type="ECO:0000256" key="9">
    <source>
        <dbReference type="ARBA" id="ARBA00037877"/>
    </source>
</evidence>
<proteinExistence type="inferred from homology"/>
<evidence type="ECO:0000256" key="4">
    <source>
        <dbReference type="ARBA" id="ARBA00022723"/>
    </source>
</evidence>
<sequence length="189" mass="21192">MILIHVTAVIWRLAVFCTSARSHFGVNSETRLGEIYSVRLLQKLHLSIILTDIVMAPDQKTFVFSEVSKHNKTLDCWVIISGKVFDVTPFMEDHPGGSEVLLAATGKDATNDFEDVGHSEEARDLMDKYYIGKIDKSTVPAKRQYVLSENQSYSSNKSGFIVKILQFLVPFIILGLGFAVRAYTKDKSD</sequence>
<keyword evidence="8 11" id="KW-0472">Membrane</keyword>
<dbReference type="PROSITE" id="PS50255">
    <property type="entry name" value="CYTOCHROME_B5_2"/>
    <property type="match status" value="1"/>
</dbReference>
<dbReference type="Gene3D" id="3.10.120.10">
    <property type="entry name" value="Cytochrome b5-like heme/steroid binding domain"/>
    <property type="match status" value="1"/>
</dbReference>
<keyword evidence="4 11" id="KW-0479">Metal-binding</keyword>
<keyword evidence="3 11" id="KW-0812">Transmembrane</keyword>
<evidence type="ECO:0000256" key="10">
    <source>
        <dbReference type="ARBA" id="ARBA00038168"/>
    </source>
</evidence>
<dbReference type="Pfam" id="PF00173">
    <property type="entry name" value="Cyt-b5"/>
    <property type="match status" value="1"/>
</dbReference>
<comment type="subcellular location">
    <subcellularLocation>
        <location evidence="1">Endoplasmic reticulum membrane</location>
        <topology evidence="1">Single-pass membrane protein</topology>
        <orientation evidence="1">Cytoplasmic side</orientation>
    </subcellularLocation>
    <subcellularLocation>
        <location evidence="9">Microsome membrane</location>
        <topology evidence="9">Single-pass membrane protein</topology>
        <orientation evidence="9">Cytoplasmic side</orientation>
    </subcellularLocation>
</comment>
<dbReference type="PRINTS" id="PR00363">
    <property type="entry name" value="CYTOCHROMEB5"/>
</dbReference>
<feature type="signal peptide" evidence="12">
    <location>
        <begin position="1"/>
        <end position="20"/>
    </location>
</feature>
<keyword evidence="11" id="KW-1133">Transmembrane helix</keyword>
<dbReference type="GO" id="GO:0005789">
    <property type="term" value="C:endoplasmic reticulum membrane"/>
    <property type="evidence" value="ECO:0007669"/>
    <property type="project" value="UniProtKB-SubCell"/>
</dbReference>
<dbReference type="PANTHER" id="PTHR19359">
    <property type="entry name" value="CYTOCHROME B5"/>
    <property type="match status" value="1"/>
</dbReference>
<dbReference type="SMART" id="SM01117">
    <property type="entry name" value="Cyt-b5"/>
    <property type="match status" value="1"/>
</dbReference>
<dbReference type="FunFam" id="3.10.120.10:FF:000002">
    <property type="entry name" value="Cytochrome b5 type B"/>
    <property type="match status" value="1"/>
</dbReference>
<keyword evidence="7 11" id="KW-0408">Iron</keyword>
<dbReference type="EMBL" id="OX465086">
    <property type="protein sequence ID" value="CAI9265518.1"/>
    <property type="molecule type" value="Genomic_DNA"/>
</dbReference>
<keyword evidence="15" id="KW-1185">Reference proteome</keyword>
<protein>
    <recommendedName>
        <fullName evidence="13">Cytochrome b5 heme-binding domain-containing protein</fullName>
    </recommendedName>
</protein>
<dbReference type="InterPro" id="IPR001199">
    <property type="entry name" value="Cyt_B5-like_heme/steroid-bd"/>
</dbReference>
<accession>A0AA35YBM8</accession>
<evidence type="ECO:0000259" key="13">
    <source>
        <dbReference type="PROSITE" id="PS50255"/>
    </source>
</evidence>
<evidence type="ECO:0000256" key="1">
    <source>
        <dbReference type="ARBA" id="ARBA00004131"/>
    </source>
</evidence>
<dbReference type="InterPro" id="IPR018506">
    <property type="entry name" value="Cyt_B5_heme-BS"/>
</dbReference>
<name>A0AA35YBM8_LACSI</name>
<dbReference type="PROSITE" id="PS00191">
    <property type="entry name" value="CYTOCHROME_B5_1"/>
    <property type="match status" value="1"/>
</dbReference>
<evidence type="ECO:0000256" key="11">
    <source>
        <dbReference type="RuleBase" id="RU362121"/>
    </source>
</evidence>
<feature type="domain" description="Cytochrome b5 heme-binding" evidence="13">
    <location>
        <begin position="59"/>
        <end position="135"/>
    </location>
</feature>
<comment type="similarity">
    <text evidence="10 11">Belongs to the cytochrome b5 family.</text>
</comment>
<evidence type="ECO:0000313" key="15">
    <source>
        <dbReference type="Proteomes" id="UP001177003"/>
    </source>
</evidence>
<dbReference type="GO" id="GO:0020037">
    <property type="term" value="F:heme binding"/>
    <property type="evidence" value="ECO:0007669"/>
    <property type="project" value="UniProtKB-UniRule"/>
</dbReference>
<evidence type="ECO:0000256" key="5">
    <source>
        <dbReference type="ARBA" id="ARBA00022824"/>
    </source>
</evidence>
<keyword evidence="5" id="KW-0256">Endoplasmic reticulum</keyword>
<dbReference type="InterPro" id="IPR036400">
    <property type="entry name" value="Cyt_B5-like_heme/steroid_sf"/>
</dbReference>
<keyword evidence="6" id="KW-0492">Microsome</keyword>
<organism evidence="14 15">
    <name type="scientific">Lactuca saligna</name>
    <name type="common">Willowleaf lettuce</name>
    <dbReference type="NCBI Taxonomy" id="75948"/>
    <lineage>
        <taxon>Eukaryota</taxon>
        <taxon>Viridiplantae</taxon>
        <taxon>Streptophyta</taxon>
        <taxon>Embryophyta</taxon>
        <taxon>Tracheophyta</taxon>
        <taxon>Spermatophyta</taxon>
        <taxon>Magnoliopsida</taxon>
        <taxon>eudicotyledons</taxon>
        <taxon>Gunneridae</taxon>
        <taxon>Pentapetalae</taxon>
        <taxon>asterids</taxon>
        <taxon>campanulids</taxon>
        <taxon>Asterales</taxon>
        <taxon>Asteraceae</taxon>
        <taxon>Cichorioideae</taxon>
        <taxon>Cichorieae</taxon>
        <taxon>Lactucinae</taxon>
        <taxon>Lactuca</taxon>
    </lineage>
</organism>
<evidence type="ECO:0000256" key="8">
    <source>
        <dbReference type="ARBA" id="ARBA00023136"/>
    </source>
</evidence>
<keyword evidence="2 11" id="KW-0349">Heme</keyword>
<dbReference type="Proteomes" id="UP001177003">
    <property type="component" value="Chromosome 0"/>
</dbReference>
<evidence type="ECO:0000256" key="12">
    <source>
        <dbReference type="SAM" id="SignalP"/>
    </source>
</evidence>
<dbReference type="GO" id="GO:0046872">
    <property type="term" value="F:metal ion binding"/>
    <property type="evidence" value="ECO:0007669"/>
    <property type="project" value="UniProtKB-UniRule"/>
</dbReference>
<feature type="transmembrane region" description="Helical" evidence="11">
    <location>
        <begin position="160"/>
        <end position="183"/>
    </location>
</feature>
<gene>
    <name evidence="14" type="ORF">LSALG_LOCUS6118</name>
</gene>
<evidence type="ECO:0000256" key="3">
    <source>
        <dbReference type="ARBA" id="ARBA00022692"/>
    </source>
</evidence>
<dbReference type="SUPFAM" id="SSF55856">
    <property type="entry name" value="Cytochrome b5-like heme/steroid binding domain"/>
    <property type="match status" value="1"/>
</dbReference>
<evidence type="ECO:0000256" key="7">
    <source>
        <dbReference type="ARBA" id="ARBA00023004"/>
    </source>
</evidence>
<feature type="chain" id="PRO_5041416986" description="Cytochrome b5 heme-binding domain-containing protein" evidence="12">
    <location>
        <begin position="21"/>
        <end position="189"/>
    </location>
</feature>
<dbReference type="AlphaFoldDB" id="A0AA35YBM8"/>
<evidence type="ECO:0000313" key="14">
    <source>
        <dbReference type="EMBL" id="CAI9265518.1"/>
    </source>
</evidence>